<dbReference type="InterPro" id="IPR002347">
    <property type="entry name" value="SDR_fam"/>
</dbReference>
<reference evidence="3" key="1">
    <citation type="submission" date="2020-08" db="EMBL/GenBank/DDBJ databases">
        <authorList>
            <person name="Hu Y."/>
            <person name="Nguyen S.V."/>
            <person name="Li F."/>
            <person name="Fanning S."/>
        </authorList>
    </citation>
    <scope>NUCLEOTIDE SEQUENCE</scope>
    <source>
        <strain evidence="3">SYSU D8009</strain>
    </source>
</reference>
<keyword evidence="2" id="KW-0560">Oxidoreductase</keyword>
<sequence>MARLAGKAAFITGAGTGIGRATAEVFAREGARVTIAEIDAASGEETAQRIQAAGGQAIAITTDVRVPESIEASIRKAAQHWGGLHVLHNNAGGSTLVDSNVVDVPLEEFWRAITLDLFGTFLGCRFGIPEIIRSGGGSVINMASAVALMGFEGRDCYTAAKGGIAALTRSLAVQYGRQGVRVNAIAPSVTMTDRVKRLLAESHGVKQVADQHLLGLGEPLDVAHAALYLASDEARITTGSILPIDSGVVVA</sequence>
<dbReference type="InterPro" id="IPR020904">
    <property type="entry name" value="Sc_DH/Rdtase_CS"/>
</dbReference>
<protein>
    <submittedName>
        <fullName evidence="3">SDR family oxidoreductase</fullName>
    </submittedName>
</protein>
<dbReference type="Pfam" id="PF13561">
    <property type="entry name" value="adh_short_C2"/>
    <property type="match status" value="1"/>
</dbReference>
<keyword evidence="4" id="KW-1185">Reference proteome</keyword>
<dbReference type="PANTHER" id="PTHR24321:SF14">
    <property type="entry name" value="SHORT-CHAIN TYPE DEHYDROGENASE_REDUCTASE BLR2146-RELATED"/>
    <property type="match status" value="1"/>
</dbReference>
<dbReference type="SUPFAM" id="SSF51735">
    <property type="entry name" value="NAD(P)-binding Rossmann-fold domains"/>
    <property type="match status" value="1"/>
</dbReference>
<name>A0A9X0QW63_9PROT</name>
<dbReference type="PANTHER" id="PTHR24321">
    <property type="entry name" value="DEHYDROGENASES, SHORT CHAIN"/>
    <property type="match status" value="1"/>
</dbReference>
<evidence type="ECO:0000256" key="2">
    <source>
        <dbReference type="ARBA" id="ARBA00023002"/>
    </source>
</evidence>
<organism evidence="3 4">
    <name type="scientific">Siccirubricoccus deserti</name>
    <dbReference type="NCBI Taxonomy" id="2013562"/>
    <lineage>
        <taxon>Bacteria</taxon>
        <taxon>Pseudomonadati</taxon>
        <taxon>Pseudomonadota</taxon>
        <taxon>Alphaproteobacteria</taxon>
        <taxon>Acetobacterales</taxon>
        <taxon>Roseomonadaceae</taxon>
        <taxon>Siccirubricoccus</taxon>
    </lineage>
</organism>
<dbReference type="GO" id="GO:0016491">
    <property type="term" value="F:oxidoreductase activity"/>
    <property type="evidence" value="ECO:0007669"/>
    <property type="project" value="UniProtKB-KW"/>
</dbReference>
<dbReference type="PROSITE" id="PS00061">
    <property type="entry name" value="ADH_SHORT"/>
    <property type="match status" value="1"/>
</dbReference>
<dbReference type="Proteomes" id="UP000600101">
    <property type="component" value="Unassembled WGS sequence"/>
</dbReference>
<dbReference type="PRINTS" id="PR00081">
    <property type="entry name" value="GDHRDH"/>
</dbReference>
<dbReference type="RefSeq" id="WP_186768810.1">
    <property type="nucleotide sequence ID" value="NZ_JACOMF010000002.1"/>
</dbReference>
<evidence type="ECO:0000256" key="1">
    <source>
        <dbReference type="ARBA" id="ARBA00006484"/>
    </source>
</evidence>
<dbReference type="FunFam" id="3.40.50.720:FF:000084">
    <property type="entry name" value="Short-chain dehydrogenase reductase"/>
    <property type="match status" value="1"/>
</dbReference>
<accession>A0A9X0QW63</accession>
<comment type="caution">
    <text evidence="3">The sequence shown here is derived from an EMBL/GenBank/DDBJ whole genome shotgun (WGS) entry which is preliminary data.</text>
</comment>
<dbReference type="CDD" id="cd05233">
    <property type="entry name" value="SDR_c"/>
    <property type="match status" value="1"/>
</dbReference>
<proteinExistence type="inferred from homology"/>
<dbReference type="AlphaFoldDB" id="A0A9X0QW63"/>
<dbReference type="EMBL" id="JACOMF010000002">
    <property type="protein sequence ID" value="MBC4014028.1"/>
    <property type="molecule type" value="Genomic_DNA"/>
</dbReference>
<gene>
    <name evidence="3" type="ORF">H7965_01730</name>
</gene>
<dbReference type="InterPro" id="IPR036291">
    <property type="entry name" value="NAD(P)-bd_dom_sf"/>
</dbReference>
<evidence type="ECO:0000313" key="4">
    <source>
        <dbReference type="Proteomes" id="UP000600101"/>
    </source>
</evidence>
<comment type="similarity">
    <text evidence="1">Belongs to the short-chain dehydrogenases/reductases (SDR) family.</text>
</comment>
<dbReference type="PRINTS" id="PR00080">
    <property type="entry name" value="SDRFAMILY"/>
</dbReference>
<evidence type="ECO:0000313" key="3">
    <source>
        <dbReference type="EMBL" id="MBC4014028.1"/>
    </source>
</evidence>
<dbReference type="Gene3D" id="3.40.50.720">
    <property type="entry name" value="NAD(P)-binding Rossmann-like Domain"/>
    <property type="match status" value="1"/>
</dbReference>